<dbReference type="PANTHER" id="PTHR23513">
    <property type="entry name" value="INTEGRAL MEMBRANE EFFLUX PROTEIN-RELATED"/>
    <property type="match status" value="1"/>
</dbReference>
<keyword evidence="5 6" id="KW-0472">Membrane</keyword>
<evidence type="ECO:0000256" key="3">
    <source>
        <dbReference type="ARBA" id="ARBA00022692"/>
    </source>
</evidence>
<gene>
    <name evidence="7" type="ORF">C942_04303</name>
</gene>
<dbReference type="Gene3D" id="1.20.1250.20">
    <property type="entry name" value="MFS general substrate transporter like domains"/>
    <property type="match status" value="1"/>
</dbReference>
<feature type="transmembrane region" description="Helical" evidence="6">
    <location>
        <begin position="12"/>
        <end position="30"/>
    </location>
</feature>
<protein>
    <submittedName>
        <fullName evidence="7">Putative integral membrane protein</fullName>
    </submittedName>
</protein>
<dbReference type="AlphaFoldDB" id="L8JCN4"/>
<evidence type="ECO:0000313" key="7">
    <source>
        <dbReference type="EMBL" id="ELR66605.1"/>
    </source>
</evidence>
<comment type="caution">
    <text evidence="7">The sequence shown here is derived from an EMBL/GenBank/DDBJ whole genome shotgun (WGS) entry which is preliminary data.</text>
</comment>
<evidence type="ECO:0000256" key="4">
    <source>
        <dbReference type="ARBA" id="ARBA00022989"/>
    </source>
</evidence>
<keyword evidence="4 6" id="KW-1133">Transmembrane helix</keyword>
<evidence type="ECO:0000256" key="2">
    <source>
        <dbReference type="ARBA" id="ARBA00022475"/>
    </source>
</evidence>
<evidence type="ECO:0000256" key="6">
    <source>
        <dbReference type="SAM" id="Phobius"/>
    </source>
</evidence>
<keyword evidence="2" id="KW-1003">Cell membrane</keyword>
<reference evidence="7 8" key="1">
    <citation type="submission" date="2012-12" db="EMBL/GenBank/DDBJ databases">
        <title>Genome Assembly of Photobacterium sp. AK15.</title>
        <authorList>
            <person name="Khatri I."/>
            <person name="Vaidya B."/>
            <person name="Srinivas T.N.R."/>
            <person name="Subramanian S."/>
            <person name="Pinnaka A."/>
        </authorList>
    </citation>
    <scope>NUCLEOTIDE SEQUENCE [LARGE SCALE GENOMIC DNA]</scope>
    <source>
        <strain evidence="7 8">AK15</strain>
    </source>
</reference>
<dbReference type="Pfam" id="PF07690">
    <property type="entry name" value="MFS_1"/>
    <property type="match status" value="1"/>
</dbReference>
<keyword evidence="8" id="KW-1185">Reference proteome</keyword>
<dbReference type="EMBL" id="AMZO01000006">
    <property type="protein sequence ID" value="ELR66605.1"/>
    <property type="molecule type" value="Genomic_DNA"/>
</dbReference>
<dbReference type="GO" id="GO:0005886">
    <property type="term" value="C:plasma membrane"/>
    <property type="evidence" value="ECO:0007669"/>
    <property type="project" value="UniProtKB-SubCell"/>
</dbReference>
<feature type="transmembrane region" description="Helical" evidence="6">
    <location>
        <begin position="283"/>
        <end position="303"/>
    </location>
</feature>
<evidence type="ECO:0000256" key="5">
    <source>
        <dbReference type="ARBA" id="ARBA00023136"/>
    </source>
</evidence>
<feature type="transmembrane region" description="Helical" evidence="6">
    <location>
        <begin position="36"/>
        <end position="60"/>
    </location>
</feature>
<name>L8JCN4_9GAMM</name>
<organism evidence="7 8">
    <name type="scientific">Photobacterium marinum</name>
    <dbReference type="NCBI Taxonomy" id="1056511"/>
    <lineage>
        <taxon>Bacteria</taxon>
        <taxon>Pseudomonadati</taxon>
        <taxon>Pseudomonadota</taxon>
        <taxon>Gammaproteobacteria</taxon>
        <taxon>Vibrionales</taxon>
        <taxon>Vibrionaceae</taxon>
        <taxon>Photobacterium</taxon>
    </lineage>
</organism>
<evidence type="ECO:0000256" key="1">
    <source>
        <dbReference type="ARBA" id="ARBA00004651"/>
    </source>
</evidence>
<feature type="transmembrane region" description="Helical" evidence="6">
    <location>
        <begin position="375"/>
        <end position="394"/>
    </location>
</feature>
<feature type="transmembrane region" description="Helical" evidence="6">
    <location>
        <begin position="222"/>
        <end position="241"/>
    </location>
</feature>
<feature type="transmembrane region" description="Helical" evidence="6">
    <location>
        <begin position="253"/>
        <end position="276"/>
    </location>
</feature>
<feature type="transmembrane region" description="Helical" evidence="6">
    <location>
        <begin position="72"/>
        <end position="91"/>
    </location>
</feature>
<dbReference type="GO" id="GO:0022857">
    <property type="term" value="F:transmembrane transporter activity"/>
    <property type="evidence" value="ECO:0007669"/>
    <property type="project" value="InterPro"/>
</dbReference>
<sequence>MSYVNSLLLVRLFTMLAEQMMVFLVPFYVYKLTGSVAASGLAFAVEFIPRLVGVAISPNVLNRWKETSTLRVLEGLKWCVLLAYIFLLTLFTEQNTAIVFPLIAGLFGFLAELAFPVLEKHLGYVSTHISGTSKESIFSKQQSVDTVAMALGPVISALLVGFASHVQMLILFSILQFSSFALLTLAMKSNQKKLAQIELPTAQEQKASLYQGLCLIRRERRLFEAFVIGFLLNLGLGILLLSSQDYLVKRLGVAGETFGLLLSLAGISCAITLFYIDKITKKVRLKTLSTFCMLVSALILVIIGTTGSFYVYCVMFILFFISDNIFAVYIRTLRSALFDGKNLISVLGCMIVLFLLAFPCAGILAYFLGDCTVDITLPAIALLIFVTAFIFKGIKYHENRATHLS</sequence>
<dbReference type="RefSeq" id="WP_007463390.1">
    <property type="nucleotide sequence ID" value="NZ_AMZO01000006.1"/>
</dbReference>
<feature type="transmembrane region" description="Helical" evidence="6">
    <location>
        <begin position="309"/>
        <end position="330"/>
    </location>
</feature>
<evidence type="ECO:0000313" key="8">
    <source>
        <dbReference type="Proteomes" id="UP000011134"/>
    </source>
</evidence>
<feature type="transmembrane region" description="Helical" evidence="6">
    <location>
        <begin position="144"/>
        <end position="163"/>
    </location>
</feature>
<feature type="transmembrane region" description="Helical" evidence="6">
    <location>
        <begin position="169"/>
        <end position="187"/>
    </location>
</feature>
<dbReference type="InterPro" id="IPR036259">
    <property type="entry name" value="MFS_trans_sf"/>
</dbReference>
<proteinExistence type="predicted"/>
<dbReference type="PATRIC" id="fig|1056511.3.peg.1132"/>
<feature type="transmembrane region" description="Helical" evidence="6">
    <location>
        <begin position="342"/>
        <end position="369"/>
    </location>
</feature>
<dbReference type="SUPFAM" id="SSF103473">
    <property type="entry name" value="MFS general substrate transporter"/>
    <property type="match status" value="1"/>
</dbReference>
<dbReference type="Proteomes" id="UP000011134">
    <property type="component" value="Unassembled WGS sequence"/>
</dbReference>
<feature type="transmembrane region" description="Helical" evidence="6">
    <location>
        <begin position="97"/>
        <end position="118"/>
    </location>
</feature>
<keyword evidence="3 6" id="KW-0812">Transmembrane</keyword>
<accession>L8JCN4</accession>
<dbReference type="InterPro" id="IPR011701">
    <property type="entry name" value="MFS"/>
</dbReference>
<comment type="subcellular location">
    <subcellularLocation>
        <location evidence="1">Cell membrane</location>
        <topology evidence="1">Multi-pass membrane protein</topology>
    </subcellularLocation>
</comment>
<dbReference type="PANTHER" id="PTHR23513:SF6">
    <property type="entry name" value="MAJOR FACILITATOR SUPERFAMILY ASSOCIATED DOMAIN-CONTAINING PROTEIN"/>
    <property type="match status" value="1"/>
</dbReference>